<sequence length="308" mass="34446">MVTRLNNKVQRDSNLRGERLGKLRVGELLKDIAHRRSLDRYTHSLDTTTTSDLLQTLYDSAPSTSSMQPRRDSAAPRGTRFPLRPLQRSYAFHGNAPSPGTHILPPPTPLTREEWDEVPPLIHQVHWDVDSSALNPDRSNLPLSPPSHHSLVDREERAVIPTQPRTAPRRWYRTQYRDAMYVEPANRDDQVSVEACIDGDRHPHMSSQLRGAMTEGNGRSLGGNPSGSWIELEILPGAFPRRNAVSVGSQYTGNLLGQSPPPDHATSEPVSMTWTAPDGMELFPGRNRTNGRIEREEVLAGSWLRNVG</sequence>
<gene>
    <name evidence="2" type="ORF">K505DRAFT_88469</name>
</gene>
<organism evidence="2 3">
    <name type="scientific">Melanomma pulvis-pyrius CBS 109.77</name>
    <dbReference type="NCBI Taxonomy" id="1314802"/>
    <lineage>
        <taxon>Eukaryota</taxon>
        <taxon>Fungi</taxon>
        <taxon>Dikarya</taxon>
        <taxon>Ascomycota</taxon>
        <taxon>Pezizomycotina</taxon>
        <taxon>Dothideomycetes</taxon>
        <taxon>Pleosporomycetidae</taxon>
        <taxon>Pleosporales</taxon>
        <taxon>Melanommataceae</taxon>
        <taxon>Melanomma</taxon>
    </lineage>
</organism>
<evidence type="ECO:0000313" key="2">
    <source>
        <dbReference type="EMBL" id="KAF2789857.1"/>
    </source>
</evidence>
<feature type="region of interest" description="Disordered" evidence="1">
    <location>
        <begin position="60"/>
        <end position="81"/>
    </location>
</feature>
<dbReference type="Proteomes" id="UP000799757">
    <property type="component" value="Unassembled WGS sequence"/>
</dbReference>
<accession>A0A6A6X1R9</accession>
<name>A0A6A6X1R9_9PLEO</name>
<reference evidence="2" key="1">
    <citation type="journal article" date="2020" name="Stud. Mycol.">
        <title>101 Dothideomycetes genomes: a test case for predicting lifestyles and emergence of pathogens.</title>
        <authorList>
            <person name="Haridas S."/>
            <person name="Albert R."/>
            <person name="Binder M."/>
            <person name="Bloem J."/>
            <person name="Labutti K."/>
            <person name="Salamov A."/>
            <person name="Andreopoulos B."/>
            <person name="Baker S."/>
            <person name="Barry K."/>
            <person name="Bills G."/>
            <person name="Bluhm B."/>
            <person name="Cannon C."/>
            <person name="Castanera R."/>
            <person name="Culley D."/>
            <person name="Daum C."/>
            <person name="Ezra D."/>
            <person name="Gonzalez J."/>
            <person name="Henrissat B."/>
            <person name="Kuo A."/>
            <person name="Liang C."/>
            <person name="Lipzen A."/>
            <person name="Lutzoni F."/>
            <person name="Magnuson J."/>
            <person name="Mondo S."/>
            <person name="Nolan M."/>
            <person name="Ohm R."/>
            <person name="Pangilinan J."/>
            <person name="Park H.-J."/>
            <person name="Ramirez L."/>
            <person name="Alfaro M."/>
            <person name="Sun H."/>
            <person name="Tritt A."/>
            <person name="Yoshinaga Y."/>
            <person name="Zwiers L.-H."/>
            <person name="Turgeon B."/>
            <person name="Goodwin S."/>
            <person name="Spatafora J."/>
            <person name="Crous P."/>
            <person name="Grigoriev I."/>
        </authorList>
    </citation>
    <scope>NUCLEOTIDE SEQUENCE</scope>
    <source>
        <strain evidence="2">CBS 109.77</strain>
    </source>
</reference>
<evidence type="ECO:0000256" key="1">
    <source>
        <dbReference type="SAM" id="MobiDB-lite"/>
    </source>
</evidence>
<dbReference type="EMBL" id="MU002109">
    <property type="protein sequence ID" value="KAF2789857.1"/>
    <property type="molecule type" value="Genomic_DNA"/>
</dbReference>
<evidence type="ECO:0000313" key="3">
    <source>
        <dbReference type="Proteomes" id="UP000799757"/>
    </source>
</evidence>
<keyword evidence="3" id="KW-1185">Reference proteome</keyword>
<proteinExistence type="predicted"/>
<dbReference type="AlphaFoldDB" id="A0A6A6X1R9"/>
<protein>
    <submittedName>
        <fullName evidence="2">Uncharacterized protein</fullName>
    </submittedName>
</protein>